<proteinExistence type="predicted"/>
<protein>
    <recommendedName>
        <fullName evidence="4">Clostripain family protein</fullName>
    </recommendedName>
</protein>
<dbReference type="RefSeq" id="WP_007573824.1">
    <property type="nucleotide sequence ID" value="NZ_BPTS01000001.1"/>
</dbReference>
<dbReference type="PANTHER" id="PTHR37835:SF1">
    <property type="entry name" value="ALPHA-CLOSTRIPAIN"/>
    <property type="match status" value="1"/>
</dbReference>
<dbReference type="InterPro" id="IPR005077">
    <property type="entry name" value="Peptidase_C11"/>
</dbReference>
<dbReference type="Gene3D" id="3.40.50.11970">
    <property type="match status" value="1"/>
</dbReference>
<keyword evidence="1" id="KW-0732">Signal</keyword>
<evidence type="ECO:0000256" key="1">
    <source>
        <dbReference type="SAM" id="SignalP"/>
    </source>
</evidence>
<feature type="signal peptide" evidence="1">
    <location>
        <begin position="1"/>
        <end position="21"/>
    </location>
</feature>
<dbReference type="PANTHER" id="PTHR37835">
    <property type="entry name" value="ALPHA-CLOSTRIPAIN"/>
    <property type="match status" value="1"/>
</dbReference>
<dbReference type="AlphaFoldDB" id="F8N939"/>
<evidence type="ECO:0000313" key="3">
    <source>
        <dbReference type="Proteomes" id="UP000002772"/>
    </source>
</evidence>
<gene>
    <name evidence="2" type="ORF">Premu_1184</name>
</gene>
<accession>F8N939</accession>
<dbReference type="Pfam" id="PF03415">
    <property type="entry name" value="Peptidase_C11"/>
    <property type="match status" value="1"/>
</dbReference>
<dbReference type="eggNOG" id="ENOG502Z9TJ">
    <property type="taxonomic scope" value="Bacteria"/>
</dbReference>
<feature type="chain" id="PRO_5003375745" description="Clostripain family protein" evidence="1">
    <location>
        <begin position="22"/>
        <end position="410"/>
    </location>
</feature>
<reference evidence="3" key="1">
    <citation type="journal article" date="2011" name="Stand. Genomic Sci.">
        <title>Non-contiguous finished genome sequence of the opportunistic oral pathogen Prevotella multisaccharivorax type strain (PPPA20).</title>
        <authorList>
            <person name="Pati A."/>
            <person name="Gronow S."/>
            <person name="Lu M."/>
            <person name="Lapidus A."/>
            <person name="Nolan M."/>
            <person name="Lucas S."/>
            <person name="Hammon N."/>
            <person name="Deshpande S."/>
            <person name="Cheng J.F."/>
            <person name="Tapia R."/>
            <person name="Han C."/>
            <person name="Goodwin L."/>
            <person name="Pitluck S."/>
            <person name="Liolios K."/>
            <person name="Pagani I."/>
            <person name="Mavromatis K."/>
            <person name="Mikhailova N."/>
            <person name="Huntemann M."/>
            <person name="Chen A."/>
            <person name="Palaniappan K."/>
            <person name="Land M."/>
            <person name="Hauser L."/>
            <person name="Detter J.C."/>
            <person name="Brambilla E.M."/>
            <person name="Rohde M."/>
            <person name="Goker M."/>
            <person name="Woyke T."/>
            <person name="Bristow J."/>
            <person name="Eisen J.A."/>
            <person name="Markowitz V."/>
            <person name="Hugenholtz P."/>
            <person name="Kyrpides N.C."/>
            <person name="Klenk H.P."/>
            <person name="Ivanova N."/>
        </authorList>
    </citation>
    <scope>NUCLEOTIDE SEQUENCE [LARGE SCALE GENOMIC DNA]</scope>
    <source>
        <strain evidence="3">DSM 17128</strain>
    </source>
</reference>
<dbReference type="Proteomes" id="UP000002772">
    <property type="component" value="Unassembled WGS sequence"/>
</dbReference>
<dbReference type="PROSITE" id="PS51257">
    <property type="entry name" value="PROKAR_LIPOPROTEIN"/>
    <property type="match status" value="1"/>
</dbReference>
<dbReference type="HOGENOM" id="CLU_043496_0_0_10"/>
<dbReference type="EMBL" id="GL945017">
    <property type="protein sequence ID" value="EGN56617.1"/>
    <property type="molecule type" value="Genomic_DNA"/>
</dbReference>
<dbReference type="STRING" id="688246.Premu_1184"/>
<name>F8N939_9BACT</name>
<keyword evidence="3" id="KW-1185">Reference proteome</keyword>
<evidence type="ECO:0008006" key="4">
    <source>
        <dbReference type="Google" id="ProtNLM"/>
    </source>
</evidence>
<dbReference type="OrthoDB" id="5507507at2"/>
<evidence type="ECO:0000313" key="2">
    <source>
        <dbReference type="EMBL" id="EGN56617.1"/>
    </source>
</evidence>
<organism evidence="2 3">
    <name type="scientific">Hallella multisaccharivorax DSM 17128</name>
    <dbReference type="NCBI Taxonomy" id="688246"/>
    <lineage>
        <taxon>Bacteria</taxon>
        <taxon>Pseudomonadati</taxon>
        <taxon>Bacteroidota</taxon>
        <taxon>Bacteroidia</taxon>
        <taxon>Bacteroidales</taxon>
        <taxon>Prevotellaceae</taxon>
        <taxon>Hallella</taxon>
    </lineage>
</organism>
<sequence>MKRVLYLLVLVIATVSFSACNSESEAPDNYNKQTTIVFMPWSGSANGYQGLYSYFMQNLDSIEGAILKAGRMNGRVLVFFSTSAESSSLYEITLENKQIHHKTIKSYTGNLYTTANGIAEILSDVKSNAFALNYAMVIGCHGMGWTFKNDWTDYPYAAKQRRDASSITKKGSTNLWHPTRFYGSVDDLNSYATDIETLDAGIREAGLKMQYILFDDCYMANVETAYQLKDVTNFLVGSTSEIMAEGMPYQSMWTSLASPTPAYETITAAFHQFYSKFNPPCGTLSVIDCRKLDRLAAQMKLINEKYQFDSNDLDSLQTLDGFDQSIFFDMKDYVEHLCKDNDMLNDFNALLTQTVKSTVHTDSIYSAIYPFRGGLFIKINRFSGITISDPSINRVALKGKEKTSWWKASH</sequence>